<dbReference type="PANTHER" id="PTHR36509">
    <property type="entry name" value="BLL3101 PROTEIN"/>
    <property type="match status" value="1"/>
</dbReference>
<proteinExistence type="predicted"/>
<dbReference type="InterPro" id="IPR037049">
    <property type="entry name" value="DUF1214_C_sf"/>
</dbReference>
<evidence type="ECO:0000256" key="1">
    <source>
        <dbReference type="SAM" id="MobiDB-lite"/>
    </source>
</evidence>
<dbReference type="STRING" id="85968.GCA_900073015_02517"/>
<reference evidence="4 5" key="1">
    <citation type="journal article" date="2017" name="Infect. Genet. Evol.">
        <title>The new phylogeny of the genus Mycobacterium: The old and the news.</title>
        <authorList>
            <person name="Tortoli E."/>
            <person name="Fedrizzi T."/>
            <person name="Meehan C.J."/>
            <person name="Trovato A."/>
            <person name="Grottola A."/>
            <person name="Giacobazzi E."/>
            <person name="Serpini G.F."/>
            <person name="Tagliazucchi S."/>
            <person name="Fabio A."/>
            <person name="Bettua C."/>
            <person name="Bertorelli R."/>
            <person name="Frascaro F."/>
            <person name="De Sanctis V."/>
            <person name="Pecorari M."/>
            <person name="Jousson O."/>
            <person name="Segata N."/>
            <person name="Cirillo D.M."/>
        </authorList>
    </citation>
    <scope>NUCLEOTIDE SEQUENCE [LARGE SCALE GENOMIC DNA]</scope>
    <source>
        <strain evidence="4 5">CIP1034565</strain>
    </source>
</reference>
<protein>
    <recommendedName>
        <fullName evidence="6">DUF1254 domain-containing protein</fullName>
    </recommendedName>
</protein>
<feature type="region of interest" description="Disordered" evidence="1">
    <location>
        <begin position="1"/>
        <end position="40"/>
    </location>
</feature>
<dbReference type="Gene3D" id="1.10.3360.10">
    <property type="entry name" value="VPA0735-like domain"/>
    <property type="match status" value="1"/>
</dbReference>
<dbReference type="SUPFAM" id="SSF160935">
    <property type="entry name" value="VPA0735-like"/>
    <property type="match status" value="1"/>
</dbReference>
<dbReference type="Pfam" id="PF06742">
    <property type="entry name" value="DUF1214"/>
    <property type="match status" value="1"/>
</dbReference>
<dbReference type="InterPro" id="IPR010679">
    <property type="entry name" value="DUF1254"/>
</dbReference>
<evidence type="ECO:0008006" key="6">
    <source>
        <dbReference type="Google" id="ProtNLM"/>
    </source>
</evidence>
<keyword evidence="5" id="KW-1185">Reference proteome</keyword>
<organism evidence="4 5">
    <name type="scientific">Mycolicibacterium brumae</name>
    <dbReference type="NCBI Taxonomy" id="85968"/>
    <lineage>
        <taxon>Bacteria</taxon>
        <taxon>Bacillati</taxon>
        <taxon>Actinomycetota</taxon>
        <taxon>Actinomycetes</taxon>
        <taxon>Mycobacteriales</taxon>
        <taxon>Mycobacteriaceae</taxon>
        <taxon>Mycolicibacterium</taxon>
    </lineage>
</organism>
<name>A0A2G5P6G6_9MYCO</name>
<gene>
    <name evidence="4" type="ORF">CQY22_014810</name>
</gene>
<dbReference type="OrthoDB" id="40820at2"/>
<dbReference type="PANTHER" id="PTHR36509:SF2">
    <property type="entry name" value="BLL3101 PROTEIN"/>
    <property type="match status" value="1"/>
</dbReference>
<evidence type="ECO:0000259" key="2">
    <source>
        <dbReference type="Pfam" id="PF06742"/>
    </source>
</evidence>
<feature type="domain" description="DUF1254" evidence="3">
    <location>
        <begin position="125"/>
        <end position="255"/>
    </location>
</feature>
<dbReference type="AlphaFoldDB" id="A0A2G5P6G6"/>
<sequence length="522" mass="56941">MSQTVKHLSQDVKTKRSAVLQSDGPESPGLPDAGGETSREETCSVSGMSLTRVCAALGATVLMAATSACSSSTPDTAPSGQLSADEVAAIALDAYIYGYPLVTVEMTRRVMTNVDKAEAPRAPMGQLMRMREYPNAQFRDVTAPNADTLYTNGFVDVADEPWVLSLPEANDRYYLFPMLDGYTNVFEVPGKRTTGTGPQTYAITGPNWTGDLPPGVTEYKSPTSIVWLLGRIYCTGTPEDYAAVHTMQDAISLTPLSSYGKPYTPPAGKIDPTIDMTTPVRDQVNNLSVEDYFNLMTTLMTDNPPTEADQSMVDRMARIGIVAGQKFDPGSLGADAVAALASVPRDGFEKIMAHFKSFEDNNGWRFSTETGQYGVNYVQRAVITAIGLGANRPRDAVYPTSETDSTGQPYDGSSTYTLRFDAGQLPPAEAFWSLTMYDEDFFFVDNPLNRYTLSQRNSFVTNPDGSVDLYLQRDNPGPERETNWLPAPAGKFKLMLRLYWPSESAPSIIDGSWKPPAVTRTS</sequence>
<dbReference type="Gene3D" id="2.60.120.600">
    <property type="entry name" value="Domain of unknown function DUF1214, C-terminal domain"/>
    <property type="match status" value="1"/>
</dbReference>
<evidence type="ECO:0000313" key="4">
    <source>
        <dbReference type="EMBL" id="PIB73895.1"/>
    </source>
</evidence>
<dbReference type="Gene3D" id="2.60.40.1610">
    <property type="entry name" value="Domain of unknown function DUF1254"/>
    <property type="match status" value="1"/>
</dbReference>
<dbReference type="EMBL" id="PDCN02000022">
    <property type="protein sequence ID" value="PIB73895.1"/>
    <property type="molecule type" value="Genomic_DNA"/>
</dbReference>
<comment type="caution">
    <text evidence="4">The sequence shown here is derived from an EMBL/GenBank/DDBJ whole genome shotgun (WGS) entry which is preliminary data.</text>
</comment>
<dbReference type="Proteomes" id="UP000230551">
    <property type="component" value="Unassembled WGS sequence"/>
</dbReference>
<feature type="domain" description="DUF1214" evidence="2">
    <location>
        <begin position="395"/>
        <end position="502"/>
    </location>
</feature>
<dbReference type="InterPro" id="IPR010621">
    <property type="entry name" value="DUF1214"/>
</dbReference>
<evidence type="ECO:0000259" key="3">
    <source>
        <dbReference type="Pfam" id="PF06863"/>
    </source>
</evidence>
<evidence type="ECO:0000313" key="5">
    <source>
        <dbReference type="Proteomes" id="UP000230551"/>
    </source>
</evidence>
<accession>A0A2G5P6G6</accession>
<dbReference type="InterPro" id="IPR037050">
    <property type="entry name" value="DUF1254_sf"/>
</dbReference>
<dbReference type="Pfam" id="PF06863">
    <property type="entry name" value="DUF1254"/>
    <property type="match status" value="1"/>
</dbReference>